<protein>
    <recommendedName>
        <fullName evidence="4 12">Trigger factor</fullName>
        <shortName evidence="12">TF</shortName>
        <ecNumber evidence="3 12">5.2.1.8</ecNumber>
    </recommendedName>
    <alternativeName>
        <fullName evidence="11 12">PPIase</fullName>
    </alternativeName>
</protein>
<dbReference type="InterPro" id="IPR008880">
    <property type="entry name" value="Trigger_fac_C"/>
</dbReference>
<feature type="region of interest" description="Disordered" evidence="15">
    <location>
        <begin position="436"/>
        <end position="474"/>
    </location>
</feature>
<comment type="catalytic activity">
    <reaction evidence="1 12 13">
        <text>[protein]-peptidylproline (omega=180) = [protein]-peptidylproline (omega=0)</text>
        <dbReference type="Rhea" id="RHEA:16237"/>
        <dbReference type="Rhea" id="RHEA-COMP:10747"/>
        <dbReference type="Rhea" id="RHEA-COMP:10748"/>
        <dbReference type="ChEBI" id="CHEBI:83833"/>
        <dbReference type="ChEBI" id="CHEBI:83834"/>
        <dbReference type="EC" id="5.2.1.8"/>
    </reaction>
</comment>
<dbReference type="GO" id="GO:0051083">
    <property type="term" value="P:'de novo' cotranslational protein folding"/>
    <property type="evidence" value="ECO:0007669"/>
    <property type="project" value="TreeGrafter"/>
</dbReference>
<dbReference type="GO" id="GO:0043022">
    <property type="term" value="F:ribosome binding"/>
    <property type="evidence" value="ECO:0007669"/>
    <property type="project" value="TreeGrafter"/>
</dbReference>
<dbReference type="PANTHER" id="PTHR30560">
    <property type="entry name" value="TRIGGER FACTOR CHAPERONE AND PEPTIDYL-PROLYL CIS/TRANS ISOMERASE"/>
    <property type="match status" value="1"/>
</dbReference>
<dbReference type="GO" id="GO:0051301">
    <property type="term" value="P:cell division"/>
    <property type="evidence" value="ECO:0007669"/>
    <property type="project" value="UniProtKB-KW"/>
</dbReference>
<dbReference type="HAMAP" id="MF_00303">
    <property type="entry name" value="Trigger_factor_Tig"/>
    <property type="match status" value="1"/>
</dbReference>
<comment type="similarity">
    <text evidence="2 12 14">Belongs to the FKBP-type PPIase family. Tig subfamily.</text>
</comment>
<name>A0AAN1QM99_SYNEL</name>
<evidence type="ECO:0000313" key="18">
    <source>
        <dbReference type="Proteomes" id="UP000267249"/>
    </source>
</evidence>
<dbReference type="Pfam" id="PF00254">
    <property type="entry name" value="FKBP_C"/>
    <property type="match status" value="1"/>
</dbReference>
<sequence>MSLKVTQEKLPASRVGLQIEVSGEQSRQVYERTLTRLSREIRLPGFRPGKVPRPVLIQRIGEAALKANALEDLVQQSLEAAIAQESIPAIGNYKLSSEFEALVDNFQPGQPLSFEASVDVQPTATLTQYTGLTVEVEDVPFDANRVDSVLAEQQKQMATLVPVEGRNAAIGDVAVIDFQGILVESGEEIPGGSATDFQIEVEEDRFIPGFISGIVGMAIEETRTVDATFPETYGQEEVAGKAAQFTITLKELKTRDLPELDDAFAQEASEYETLEALKAALTERFQAEATNQVKANKRDAILTALADQLDVELPESLLQREISAMINETATRLSNQGMDVRKLFTEDVLERLRESSKDEAEQRLRRTIALGELAKVTETSVDDEAVAVRAAELLSNYPRPQEIDRDRLNTVVREELLEEKLVEWFEANNSVTLVTPKSEDAEVDASTATVETTATEASEDASAESKAKKGKKKA</sequence>
<keyword evidence="5 12" id="KW-0132">Cell division</keyword>
<feature type="domain" description="PPIase FKBP-type" evidence="16">
    <location>
        <begin position="171"/>
        <end position="258"/>
    </location>
</feature>
<evidence type="ECO:0000256" key="4">
    <source>
        <dbReference type="ARBA" id="ARBA00016902"/>
    </source>
</evidence>
<accession>A0AAN1QM99</accession>
<evidence type="ECO:0000256" key="11">
    <source>
        <dbReference type="ARBA" id="ARBA00029986"/>
    </source>
</evidence>
<dbReference type="Proteomes" id="UP000267249">
    <property type="component" value="Chromosome"/>
</dbReference>
<dbReference type="InterPro" id="IPR001179">
    <property type="entry name" value="PPIase_FKBP_dom"/>
</dbReference>
<dbReference type="Gene3D" id="3.10.50.40">
    <property type="match status" value="1"/>
</dbReference>
<keyword evidence="7 12" id="KW-0143">Chaperone</keyword>
<dbReference type="PIRSF" id="PIRSF003095">
    <property type="entry name" value="Trigger_factor"/>
    <property type="match status" value="1"/>
</dbReference>
<evidence type="ECO:0000256" key="7">
    <source>
        <dbReference type="ARBA" id="ARBA00023186"/>
    </source>
</evidence>
<dbReference type="GO" id="GO:0043335">
    <property type="term" value="P:protein unfolding"/>
    <property type="evidence" value="ECO:0007669"/>
    <property type="project" value="TreeGrafter"/>
</dbReference>
<keyword evidence="6 12" id="KW-0697">Rotamase</keyword>
<keyword evidence="8 12" id="KW-0413">Isomerase</keyword>
<organism evidence="17 18">
    <name type="scientific">Synechococcus elongatus PCC 11801</name>
    <dbReference type="NCBI Taxonomy" id="2219813"/>
    <lineage>
        <taxon>Bacteria</taxon>
        <taxon>Bacillati</taxon>
        <taxon>Cyanobacteriota</taxon>
        <taxon>Cyanophyceae</taxon>
        <taxon>Synechococcales</taxon>
        <taxon>Synechococcaceae</taxon>
        <taxon>Synechococcus</taxon>
    </lineage>
</organism>
<dbReference type="EMBL" id="CP030139">
    <property type="protein sequence ID" value="AZB71971.1"/>
    <property type="molecule type" value="Genomic_DNA"/>
</dbReference>
<dbReference type="GO" id="GO:0005737">
    <property type="term" value="C:cytoplasm"/>
    <property type="evidence" value="ECO:0007669"/>
    <property type="project" value="UniProtKB-SubCell"/>
</dbReference>
<evidence type="ECO:0000256" key="3">
    <source>
        <dbReference type="ARBA" id="ARBA00013194"/>
    </source>
</evidence>
<feature type="compositionally biased region" description="Low complexity" evidence="15">
    <location>
        <begin position="444"/>
        <end position="456"/>
    </location>
</feature>
<evidence type="ECO:0000256" key="15">
    <source>
        <dbReference type="SAM" id="MobiDB-lite"/>
    </source>
</evidence>
<evidence type="ECO:0000256" key="9">
    <source>
        <dbReference type="ARBA" id="ARBA00023306"/>
    </source>
</evidence>
<dbReference type="GO" id="GO:0015031">
    <property type="term" value="P:protein transport"/>
    <property type="evidence" value="ECO:0007669"/>
    <property type="project" value="UniProtKB-UniRule"/>
</dbReference>
<dbReference type="PANTHER" id="PTHR30560:SF3">
    <property type="entry name" value="TRIGGER FACTOR-LIKE PROTEIN TIG, CHLOROPLASTIC"/>
    <property type="match status" value="1"/>
</dbReference>
<dbReference type="GO" id="GO:0044183">
    <property type="term" value="F:protein folding chaperone"/>
    <property type="evidence" value="ECO:0007669"/>
    <property type="project" value="TreeGrafter"/>
</dbReference>
<dbReference type="InterPro" id="IPR008881">
    <property type="entry name" value="Trigger_fac_ribosome-bd_bac"/>
</dbReference>
<dbReference type="NCBIfam" id="TIGR00115">
    <property type="entry name" value="tig"/>
    <property type="match status" value="1"/>
</dbReference>
<dbReference type="InterPro" id="IPR046357">
    <property type="entry name" value="PPIase_dom_sf"/>
</dbReference>
<dbReference type="SUPFAM" id="SSF109998">
    <property type="entry name" value="Triger factor/SurA peptide-binding domain-like"/>
    <property type="match status" value="1"/>
</dbReference>
<comment type="domain">
    <text evidence="12">Consists of 3 domains; the N-terminus binds the ribosome, the middle domain has PPIase activity, while the C-terminus has intrinsic chaperone activity on its own.</text>
</comment>
<evidence type="ECO:0000256" key="1">
    <source>
        <dbReference type="ARBA" id="ARBA00000971"/>
    </source>
</evidence>
<gene>
    <name evidence="12 17" type="primary">tig</name>
    <name evidence="17" type="ORF">DOP62_03815</name>
</gene>
<comment type="function">
    <text evidence="10 12">Involved in protein export. Acts as a chaperone by maintaining the newly synthesized protein in an open conformation. Functions as a peptidyl-prolyl cis-trans isomerase.</text>
</comment>
<dbReference type="InterPro" id="IPR005215">
    <property type="entry name" value="Trig_fac"/>
</dbReference>
<dbReference type="Gene3D" id="1.10.3120.10">
    <property type="entry name" value="Trigger factor, C-terminal domain"/>
    <property type="match status" value="1"/>
</dbReference>
<evidence type="ECO:0000256" key="5">
    <source>
        <dbReference type="ARBA" id="ARBA00022618"/>
    </source>
</evidence>
<dbReference type="RefSeq" id="WP_208675730.1">
    <property type="nucleotide sequence ID" value="NZ_CP030139.2"/>
</dbReference>
<proteinExistence type="inferred from homology"/>
<evidence type="ECO:0000256" key="2">
    <source>
        <dbReference type="ARBA" id="ARBA00005464"/>
    </source>
</evidence>
<evidence type="ECO:0000256" key="10">
    <source>
        <dbReference type="ARBA" id="ARBA00024849"/>
    </source>
</evidence>
<dbReference type="SUPFAM" id="SSF54534">
    <property type="entry name" value="FKBP-like"/>
    <property type="match status" value="1"/>
</dbReference>
<comment type="subcellular location">
    <subcellularLocation>
        <location evidence="12">Cytoplasm</location>
    </subcellularLocation>
    <text evidence="12">About half TF is bound to the ribosome near the polypeptide exit tunnel while the other half is free in the cytoplasm.</text>
</comment>
<dbReference type="FunFam" id="3.10.50.40:FF:000001">
    <property type="entry name" value="Trigger factor"/>
    <property type="match status" value="1"/>
</dbReference>
<dbReference type="GO" id="GO:0003755">
    <property type="term" value="F:peptidyl-prolyl cis-trans isomerase activity"/>
    <property type="evidence" value="ECO:0007669"/>
    <property type="project" value="UniProtKB-UniRule"/>
</dbReference>
<evidence type="ECO:0000256" key="6">
    <source>
        <dbReference type="ARBA" id="ARBA00023110"/>
    </source>
</evidence>
<evidence type="ECO:0000259" key="16">
    <source>
        <dbReference type="PROSITE" id="PS50059"/>
    </source>
</evidence>
<dbReference type="FunFam" id="3.30.70.1050:FF:000004">
    <property type="entry name" value="Trigger factor"/>
    <property type="match status" value="1"/>
</dbReference>
<evidence type="ECO:0000256" key="13">
    <source>
        <dbReference type="PROSITE-ProRule" id="PRU00277"/>
    </source>
</evidence>
<dbReference type="AlphaFoldDB" id="A0AAN1QM99"/>
<dbReference type="InterPro" id="IPR037041">
    <property type="entry name" value="Trigger_fac_C_sf"/>
</dbReference>
<reference evidence="17 18" key="1">
    <citation type="journal article" date="2018" name="Sci. Rep.">
        <title>Genome Features and Biochemical Characteristics of a Robust, Fast Growing and Naturally Transformable Cyanobacterium Synechococcus elongatus PCC 11801 Isolated from India.</title>
        <authorList>
            <person name="Jaiswal D."/>
            <person name="Sengupta A."/>
            <person name="Sohoni S."/>
            <person name="Sengupta S."/>
            <person name="Phadnavis A.G."/>
            <person name="Pakrasi H.B."/>
            <person name="Wangikar P.P."/>
        </authorList>
    </citation>
    <scope>NUCLEOTIDE SEQUENCE [LARGE SCALE GENOMIC DNA]</scope>
    <source>
        <strain evidence="17 18">PCC 11801</strain>
    </source>
</reference>
<dbReference type="PROSITE" id="PS50059">
    <property type="entry name" value="FKBP_PPIASE"/>
    <property type="match status" value="1"/>
</dbReference>
<dbReference type="Gene3D" id="3.30.70.1050">
    <property type="entry name" value="Trigger factor ribosome-binding domain"/>
    <property type="match status" value="1"/>
</dbReference>
<evidence type="ECO:0000256" key="14">
    <source>
        <dbReference type="RuleBase" id="RU003914"/>
    </source>
</evidence>
<evidence type="ECO:0000313" key="17">
    <source>
        <dbReference type="EMBL" id="AZB71971.1"/>
    </source>
</evidence>
<dbReference type="Pfam" id="PF05698">
    <property type="entry name" value="Trigger_C"/>
    <property type="match status" value="1"/>
</dbReference>
<evidence type="ECO:0000256" key="8">
    <source>
        <dbReference type="ARBA" id="ARBA00023235"/>
    </source>
</evidence>
<keyword evidence="9 12" id="KW-0131">Cell cycle</keyword>
<dbReference type="Pfam" id="PF05697">
    <property type="entry name" value="Trigger_N"/>
    <property type="match status" value="1"/>
</dbReference>
<keyword evidence="12" id="KW-0963">Cytoplasm</keyword>
<dbReference type="InterPro" id="IPR036611">
    <property type="entry name" value="Trigger_fac_ribosome-bd_sf"/>
</dbReference>
<dbReference type="SUPFAM" id="SSF102735">
    <property type="entry name" value="Trigger factor ribosome-binding domain"/>
    <property type="match status" value="1"/>
</dbReference>
<evidence type="ECO:0000256" key="12">
    <source>
        <dbReference type="HAMAP-Rule" id="MF_00303"/>
    </source>
</evidence>
<dbReference type="EC" id="5.2.1.8" evidence="3 12"/>
<dbReference type="InterPro" id="IPR027304">
    <property type="entry name" value="Trigger_fact/SurA_dom_sf"/>
</dbReference>